<dbReference type="AlphaFoldDB" id="A0A2M8KSX1"/>
<feature type="region of interest" description="Disordered" evidence="1">
    <location>
        <begin position="1"/>
        <end position="28"/>
    </location>
</feature>
<accession>A0A2M8KSX1</accession>
<feature type="compositionally biased region" description="Polar residues" evidence="1">
    <location>
        <begin position="1"/>
        <end position="27"/>
    </location>
</feature>
<protein>
    <submittedName>
        <fullName evidence="2">Uncharacterized protein</fullName>
    </submittedName>
</protein>
<reference evidence="3" key="1">
    <citation type="submission" date="2017-09" db="EMBL/GenBank/DDBJ databases">
        <title>Depth-based differentiation of microbial function through sediment-hosted aquifers and enrichment of novel symbionts in the deep terrestrial subsurface.</title>
        <authorList>
            <person name="Probst A.J."/>
            <person name="Ladd B."/>
            <person name="Jarett J.K."/>
            <person name="Geller-Mcgrath D.E."/>
            <person name="Sieber C.M.K."/>
            <person name="Emerson J.B."/>
            <person name="Anantharaman K."/>
            <person name="Thomas B.C."/>
            <person name="Malmstrom R."/>
            <person name="Stieglmeier M."/>
            <person name="Klingl A."/>
            <person name="Woyke T."/>
            <person name="Ryan C.M."/>
            <person name="Banfield J.F."/>
        </authorList>
    </citation>
    <scope>NUCLEOTIDE SEQUENCE [LARGE SCALE GENOMIC DNA]</scope>
</reference>
<evidence type="ECO:0000313" key="3">
    <source>
        <dbReference type="Proteomes" id="UP000229554"/>
    </source>
</evidence>
<organism evidence="2 3">
    <name type="scientific">Candidatus Roizmanbacteria bacterium CG10_big_fil_rev_8_21_14_0_10_39_6</name>
    <dbReference type="NCBI Taxonomy" id="1974853"/>
    <lineage>
        <taxon>Bacteria</taxon>
        <taxon>Candidatus Roizmaniibacteriota</taxon>
    </lineage>
</organism>
<gene>
    <name evidence="2" type="ORF">COU88_01790</name>
</gene>
<evidence type="ECO:0000256" key="1">
    <source>
        <dbReference type="SAM" id="MobiDB-lite"/>
    </source>
</evidence>
<name>A0A2M8KSX1_9BACT</name>
<dbReference type="EMBL" id="PFED01000077">
    <property type="protein sequence ID" value="PJE63022.1"/>
    <property type="molecule type" value="Genomic_DNA"/>
</dbReference>
<sequence length="100" mass="11249">MQVHKISSSHPIEEPSYSQMQDNNNELYTEREQELMGAVLLETLKKIKVSALFLEVVAKAVHKILSGEGYGEIKIEIQEGKIMFVRGTESIKIYGTPLNA</sequence>
<comment type="caution">
    <text evidence="2">The sequence shown here is derived from an EMBL/GenBank/DDBJ whole genome shotgun (WGS) entry which is preliminary data.</text>
</comment>
<evidence type="ECO:0000313" key="2">
    <source>
        <dbReference type="EMBL" id="PJE63022.1"/>
    </source>
</evidence>
<proteinExistence type="predicted"/>
<dbReference type="Proteomes" id="UP000229554">
    <property type="component" value="Unassembled WGS sequence"/>
</dbReference>